<evidence type="ECO:0000313" key="2">
    <source>
        <dbReference type="Proteomes" id="UP000001505"/>
    </source>
</evidence>
<protein>
    <submittedName>
        <fullName evidence="1">Uncharacterized protein</fullName>
    </submittedName>
</protein>
<dbReference type="Proteomes" id="UP000001505">
    <property type="component" value="Chromosome"/>
</dbReference>
<evidence type="ECO:0000313" key="1">
    <source>
        <dbReference type="EMBL" id="ADI37833.1"/>
    </source>
</evidence>
<reference evidence="1 2" key="1">
    <citation type="journal article" date="2010" name="PLoS ONE">
        <title>The Waddlia genome: a window into chlamydial biology.</title>
        <authorList>
            <person name="Bertelli C."/>
            <person name="Collyn F."/>
            <person name="Croxatto A."/>
            <person name="Ruckert C."/>
            <person name="Polkinghorne A."/>
            <person name="Kebbi-Beghdadi C."/>
            <person name="Goesmann A."/>
            <person name="Vaughan L."/>
            <person name="Greub G."/>
        </authorList>
    </citation>
    <scope>NUCLEOTIDE SEQUENCE [LARGE SCALE GENOMIC DNA]</scope>
    <source>
        <strain evidence="2">ATCC VR-1470 / WSU 86-1044</strain>
    </source>
</reference>
<keyword evidence="2" id="KW-1185">Reference proteome</keyword>
<name>D6YUM2_WADCW</name>
<proteinExistence type="predicted"/>
<dbReference type="STRING" id="716544.wcw_0461"/>
<dbReference type="AlphaFoldDB" id="D6YUM2"/>
<dbReference type="EMBL" id="CP001928">
    <property type="protein sequence ID" value="ADI37833.1"/>
    <property type="molecule type" value="Genomic_DNA"/>
</dbReference>
<gene>
    <name evidence="1" type="ordered locus">wcw_0461</name>
</gene>
<dbReference type="HOGENOM" id="CLU_3376702_0_0_0"/>
<dbReference type="KEGG" id="wch:wcw_0461"/>
<accession>D6YUM2</accession>
<sequence length="34" mass="3687">MASLFRSLLAKLQREAVGKNLSKRKKSAQVAISG</sequence>
<organism evidence="1 2">
    <name type="scientific">Waddlia chondrophila (strain ATCC VR-1470 / WSU 86-1044)</name>
    <dbReference type="NCBI Taxonomy" id="716544"/>
    <lineage>
        <taxon>Bacteria</taxon>
        <taxon>Pseudomonadati</taxon>
        <taxon>Chlamydiota</taxon>
        <taxon>Chlamydiia</taxon>
        <taxon>Parachlamydiales</taxon>
        <taxon>Waddliaceae</taxon>
        <taxon>Waddlia</taxon>
    </lineage>
</organism>